<keyword evidence="2" id="KW-0732">Signal</keyword>
<evidence type="ECO:0000256" key="1">
    <source>
        <dbReference type="SAM" id="Phobius"/>
    </source>
</evidence>
<organism evidence="3 4">
    <name type="scientific">Hominiventricola filiformis</name>
    <dbReference type="NCBI Taxonomy" id="2885352"/>
    <lineage>
        <taxon>Bacteria</taxon>
        <taxon>Bacillati</taxon>
        <taxon>Bacillota</taxon>
        <taxon>Clostridia</taxon>
        <taxon>Lachnospirales</taxon>
        <taxon>Lachnospiraceae</taxon>
        <taxon>Hominiventricola</taxon>
    </lineage>
</organism>
<gene>
    <name evidence="3" type="ORF">LKD36_13675</name>
</gene>
<feature type="chain" id="PRO_5042111923" description="NEAT domain-containing protein" evidence="2">
    <location>
        <begin position="30"/>
        <end position="183"/>
    </location>
</feature>
<keyword evidence="1" id="KW-0472">Membrane</keyword>
<name>A0AAE3A786_9FIRM</name>
<feature type="transmembrane region" description="Helical" evidence="1">
    <location>
        <begin position="159"/>
        <end position="175"/>
    </location>
</feature>
<protein>
    <recommendedName>
        <fullName evidence="5">NEAT domain-containing protein</fullName>
    </recommendedName>
</protein>
<dbReference type="Proteomes" id="UP001198220">
    <property type="component" value="Unassembled WGS sequence"/>
</dbReference>
<dbReference type="EMBL" id="JAJEPS010000016">
    <property type="protein sequence ID" value="MCC2127217.1"/>
    <property type="molecule type" value="Genomic_DNA"/>
</dbReference>
<keyword evidence="4" id="KW-1185">Reference proteome</keyword>
<keyword evidence="1" id="KW-1133">Transmembrane helix</keyword>
<proteinExistence type="predicted"/>
<keyword evidence="1" id="KW-0812">Transmembrane</keyword>
<comment type="caution">
    <text evidence="3">The sequence shown here is derived from an EMBL/GenBank/DDBJ whole genome shotgun (WGS) entry which is preliminary data.</text>
</comment>
<reference evidence="3 4" key="1">
    <citation type="submission" date="2021-10" db="EMBL/GenBank/DDBJ databases">
        <title>Anaerobic single-cell dispensing facilitates the cultivation of human gut bacteria.</title>
        <authorList>
            <person name="Afrizal A."/>
        </authorList>
    </citation>
    <scope>NUCLEOTIDE SEQUENCE [LARGE SCALE GENOMIC DNA]</scope>
    <source>
        <strain evidence="3 4">CLA-AA-H276</strain>
    </source>
</reference>
<sequence length="183" mass="19475">MKMKTILTKTAGILLAAVLLATGAGSQNMAVQAAESSTESVSSDLADGKYAVDVTLEGGSGRATISSPAILTVENGQATARIEWSSSHYDYMKVGDVQYDPVNEEGNSVFQIPVTVFDEPMEVVADTTAMSVPHEIEYTLTFDSASLKSEKSVVTQQRIIMLVVIVAAAVTIVLVKKKKAKKM</sequence>
<dbReference type="AlphaFoldDB" id="A0AAE3A786"/>
<evidence type="ECO:0008006" key="5">
    <source>
        <dbReference type="Google" id="ProtNLM"/>
    </source>
</evidence>
<evidence type="ECO:0000313" key="4">
    <source>
        <dbReference type="Proteomes" id="UP001198220"/>
    </source>
</evidence>
<accession>A0AAE3A786</accession>
<dbReference type="RefSeq" id="WP_308459920.1">
    <property type="nucleotide sequence ID" value="NZ_JAJEPS010000016.1"/>
</dbReference>
<evidence type="ECO:0000313" key="3">
    <source>
        <dbReference type="EMBL" id="MCC2127217.1"/>
    </source>
</evidence>
<feature type="signal peptide" evidence="2">
    <location>
        <begin position="1"/>
        <end position="29"/>
    </location>
</feature>
<evidence type="ECO:0000256" key="2">
    <source>
        <dbReference type="SAM" id="SignalP"/>
    </source>
</evidence>